<dbReference type="Pfam" id="PF00583">
    <property type="entry name" value="Acetyltransf_1"/>
    <property type="match status" value="1"/>
</dbReference>
<gene>
    <name evidence="2" type="ORF">EM808_03745</name>
</gene>
<dbReference type="Gene3D" id="3.40.630.30">
    <property type="match status" value="1"/>
</dbReference>
<keyword evidence="3" id="KW-1185">Reference proteome</keyword>
<proteinExistence type="predicted"/>
<protein>
    <submittedName>
        <fullName evidence="2">GNAT family N-acetyltransferase</fullName>
    </submittedName>
</protein>
<evidence type="ECO:0000259" key="1">
    <source>
        <dbReference type="PROSITE" id="PS51186"/>
    </source>
</evidence>
<dbReference type="EMBL" id="RZTZ01000001">
    <property type="protein sequence ID" value="RVT67603.1"/>
    <property type="molecule type" value="Genomic_DNA"/>
</dbReference>
<dbReference type="CDD" id="cd04301">
    <property type="entry name" value="NAT_SF"/>
    <property type="match status" value="1"/>
</dbReference>
<dbReference type="InterPro" id="IPR000182">
    <property type="entry name" value="GNAT_dom"/>
</dbReference>
<comment type="caution">
    <text evidence="2">The sequence shown here is derived from an EMBL/GenBank/DDBJ whole genome shotgun (WGS) entry which is preliminary data.</text>
</comment>
<evidence type="ECO:0000313" key="2">
    <source>
        <dbReference type="EMBL" id="RVT67603.1"/>
    </source>
</evidence>
<dbReference type="SUPFAM" id="SSF55729">
    <property type="entry name" value="Acyl-CoA N-acyltransferases (Nat)"/>
    <property type="match status" value="1"/>
</dbReference>
<accession>A0A3S2UZ37</accession>
<feature type="domain" description="N-acetyltransferase" evidence="1">
    <location>
        <begin position="1"/>
        <end position="159"/>
    </location>
</feature>
<reference evidence="2 3" key="1">
    <citation type="submission" date="2019-01" db="EMBL/GenBank/DDBJ databases">
        <title>Bacillus sp. M5HDSG1-1, whole genome shotgun sequence.</title>
        <authorList>
            <person name="Tuo L."/>
        </authorList>
    </citation>
    <scope>NUCLEOTIDE SEQUENCE [LARGE SCALE GENOMIC DNA]</scope>
    <source>
        <strain evidence="2 3">M5HDSG1-1</strain>
    </source>
</reference>
<dbReference type="AlphaFoldDB" id="A0A3S2UZ37"/>
<organism evidence="2 3">
    <name type="scientific">Niallia taxi</name>
    <dbReference type="NCBI Taxonomy" id="2499688"/>
    <lineage>
        <taxon>Bacteria</taxon>
        <taxon>Bacillati</taxon>
        <taxon>Bacillota</taxon>
        <taxon>Bacilli</taxon>
        <taxon>Bacillales</taxon>
        <taxon>Bacillaceae</taxon>
        <taxon>Niallia</taxon>
    </lineage>
</organism>
<dbReference type="Proteomes" id="UP000288024">
    <property type="component" value="Unassembled WGS sequence"/>
</dbReference>
<dbReference type="RefSeq" id="WP_127736029.1">
    <property type="nucleotide sequence ID" value="NZ_CP196002.1"/>
</dbReference>
<evidence type="ECO:0000313" key="3">
    <source>
        <dbReference type="Proteomes" id="UP000288024"/>
    </source>
</evidence>
<dbReference type="GO" id="GO:0016747">
    <property type="term" value="F:acyltransferase activity, transferring groups other than amino-acyl groups"/>
    <property type="evidence" value="ECO:0007669"/>
    <property type="project" value="InterPro"/>
</dbReference>
<dbReference type="PROSITE" id="PS51186">
    <property type="entry name" value="GNAT"/>
    <property type="match status" value="1"/>
</dbReference>
<dbReference type="InterPro" id="IPR016181">
    <property type="entry name" value="Acyl_CoA_acyltransferase"/>
</dbReference>
<keyword evidence="2" id="KW-0808">Transferase</keyword>
<name>A0A3S2UZ37_9BACI</name>
<sequence>MKIRKAIIEDASGISRVHVDAWRTTYKNLIPDSFLDQLSYEEREQMWKVNIPNGNVYVAENTTGKIVGFACGGKERSGKFAGYDGELYAIYILEKYQGQGIGRKLTEAVKHRLRDIGLTSMVILVLEGNKAYQFYEALGGKRIGIMEDTIADKMVNELVYGWAEI</sequence>
<dbReference type="GeneID" id="87615789"/>